<protein>
    <submittedName>
        <fullName evidence="1">Uncharacterized protein</fullName>
    </submittedName>
</protein>
<comment type="caution">
    <text evidence="1">The sequence shown here is derived from an EMBL/GenBank/DDBJ whole genome shotgun (WGS) entry which is preliminary data.</text>
</comment>
<proteinExistence type="predicted"/>
<gene>
    <name evidence="1" type="ORF">C7431_108189</name>
</gene>
<reference evidence="1 2" key="1">
    <citation type="submission" date="2018-05" db="EMBL/GenBank/DDBJ databases">
        <title>Genomic Encyclopedia of Type Strains, Phase IV (KMG-V): Genome sequencing to study the core and pangenomes of soil and plant-associated prokaryotes.</title>
        <authorList>
            <person name="Whitman W."/>
        </authorList>
    </citation>
    <scope>NUCLEOTIDE SEQUENCE [LARGE SCALE GENOMIC DNA]</scope>
    <source>
        <strain evidence="1 2">PNA 200-10</strain>
    </source>
</reference>
<name>A0A2V2BER9_9GAMM</name>
<accession>A0A2V2BER9</accession>
<evidence type="ECO:0000313" key="1">
    <source>
        <dbReference type="EMBL" id="PWK95361.1"/>
    </source>
</evidence>
<dbReference type="AlphaFoldDB" id="A0A2V2BER9"/>
<sequence>MIISYAESFLHLKNKQMFKSDARMLYLSNKA</sequence>
<evidence type="ECO:0000313" key="2">
    <source>
        <dbReference type="Proteomes" id="UP000245981"/>
    </source>
</evidence>
<organism evidence="1 2">
    <name type="scientific">Pantoea allii</name>
    <dbReference type="NCBI Taxonomy" id="574096"/>
    <lineage>
        <taxon>Bacteria</taxon>
        <taxon>Pseudomonadati</taxon>
        <taxon>Pseudomonadota</taxon>
        <taxon>Gammaproteobacteria</taxon>
        <taxon>Enterobacterales</taxon>
        <taxon>Erwiniaceae</taxon>
        <taxon>Pantoea</taxon>
    </lineage>
</organism>
<dbReference type="Proteomes" id="UP000245981">
    <property type="component" value="Unassembled WGS sequence"/>
</dbReference>
<dbReference type="EMBL" id="QGHF01000008">
    <property type="protein sequence ID" value="PWK95361.1"/>
    <property type="molecule type" value="Genomic_DNA"/>
</dbReference>